<dbReference type="STRING" id="68775.A0A5C3MH25"/>
<dbReference type="AlphaFoldDB" id="A0A5C3MH25"/>
<evidence type="ECO:0000313" key="1">
    <source>
        <dbReference type="EMBL" id="TFK44530.1"/>
    </source>
</evidence>
<accession>A0A5C3MH25</accession>
<dbReference type="EMBL" id="ML213590">
    <property type="protein sequence ID" value="TFK44530.1"/>
    <property type="molecule type" value="Genomic_DNA"/>
</dbReference>
<reference evidence="1 2" key="1">
    <citation type="journal article" date="2019" name="Nat. Ecol. Evol.">
        <title>Megaphylogeny resolves global patterns of mushroom evolution.</title>
        <authorList>
            <person name="Varga T."/>
            <person name="Krizsan K."/>
            <person name="Foldi C."/>
            <person name="Dima B."/>
            <person name="Sanchez-Garcia M."/>
            <person name="Sanchez-Ramirez S."/>
            <person name="Szollosi G.J."/>
            <person name="Szarkandi J.G."/>
            <person name="Papp V."/>
            <person name="Albert L."/>
            <person name="Andreopoulos W."/>
            <person name="Angelini C."/>
            <person name="Antonin V."/>
            <person name="Barry K.W."/>
            <person name="Bougher N.L."/>
            <person name="Buchanan P."/>
            <person name="Buyck B."/>
            <person name="Bense V."/>
            <person name="Catcheside P."/>
            <person name="Chovatia M."/>
            <person name="Cooper J."/>
            <person name="Damon W."/>
            <person name="Desjardin D."/>
            <person name="Finy P."/>
            <person name="Geml J."/>
            <person name="Haridas S."/>
            <person name="Hughes K."/>
            <person name="Justo A."/>
            <person name="Karasinski D."/>
            <person name="Kautmanova I."/>
            <person name="Kiss B."/>
            <person name="Kocsube S."/>
            <person name="Kotiranta H."/>
            <person name="LaButti K.M."/>
            <person name="Lechner B.E."/>
            <person name="Liimatainen K."/>
            <person name="Lipzen A."/>
            <person name="Lukacs Z."/>
            <person name="Mihaltcheva S."/>
            <person name="Morgado L.N."/>
            <person name="Niskanen T."/>
            <person name="Noordeloos M.E."/>
            <person name="Ohm R.A."/>
            <person name="Ortiz-Santana B."/>
            <person name="Ovrebo C."/>
            <person name="Racz N."/>
            <person name="Riley R."/>
            <person name="Savchenko A."/>
            <person name="Shiryaev A."/>
            <person name="Soop K."/>
            <person name="Spirin V."/>
            <person name="Szebenyi C."/>
            <person name="Tomsovsky M."/>
            <person name="Tulloss R.E."/>
            <person name="Uehling J."/>
            <person name="Grigoriev I.V."/>
            <person name="Vagvolgyi C."/>
            <person name="Papp T."/>
            <person name="Martin F.M."/>
            <person name="Miettinen O."/>
            <person name="Hibbett D.S."/>
            <person name="Nagy L.G."/>
        </authorList>
    </citation>
    <scope>NUCLEOTIDE SEQUENCE [LARGE SCALE GENOMIC DNA]</scope>
    <source>
        <strain evidence="1 2">CBS 166.37</strain>
    </source>
</reference>
<dbReference type="Proteomes" id="UP000308652">
    <property type="component" value="Unassembled WGS sequence"/>
</dbReference>
<organism evidence="1 2">
    <name type="scientific">Crucibulum laeve</name>
    <dbReference type="NCBI Taxonomy" id="68775"/>
    <lineage>
        <taxon>Eukaryota</taxon>
        <taxon>Fungi</taxon>
        <taxon>Dikarya</taxon>
        <taxon>Basidiomycota</taxon>
        <taxon>Agaricomycotina</taxon>
        <taxon>Agaricomycetes</taxon>
        <taxon>Agaricomycetidae</taxon>
        <taxon>Agaricales</taxon>
        <taxon>Agaricineae</taxon>
        <taxon>Nidulariaceae</taxon>
        <taxon>Crucibulum</taxon>
    </lineage>
</organism>
<dbReference type="OrthoDB" id="3900342at2759"/>
<sequence>MTGLVGPLTFISDYSLYRSLKKSPFQRASIIVDSLSPVRFYGEFKFYFASIKVAGVILDLGGVPGQERLGFRYWKYPYPLHIHWIWMIFLSILICHEASGIRIRGFPSSDHRRCRDTPSAKIDTRCVEGDILQSCDVL</sequence>
<name>A0A5C3MH25_9AGAR</name>
<proteinExistence type="predicted"/>
<gene>
    <name evidence="1" type="ORF">BDQ12DRAFT_673154</name>
</gene>
<keyword evidence="2" id="KW-1185">Reference proteome</keyword>
<evidence type="ECO:0000313" key="2">
    <source>
        <dbReference type="Proteomes" id="UP000308652"/>
    </source>
</evidence>
<protein>
    <submittedName>
        <fullName evidence="1">Uncharacterized protein</fullName>
    </submittedName>
</protein>